<dbReference type="Gene3D" id="1.10.287.3510">
    <property type="match status" value="1"/>
</dbReference>
<dbReference type="AlphaFoldDB" id="A0A7Y2EBS2"/>
<evidence type="ECO:0000313" key="12">
    <source>
        <dbReference type="Proteomes" id="UP000547674"/>
    </source>
</evidence>
<evidence type="ECO:0000256" key="2">
    <source>
        <dbReference type="ARBA" id="ARBA00010519"/>
    </source>
</evidence>
<dbReference type="EC" id="7.1.1.-" evidence="10"/>
<comment type="catalytic activity">
    <reaction evidence="10">
        <text>a quinone + NADH + 5 H(+)(in) = a quinol + NAD(+) + 4 H(+)(out)</text>
        <dbReference type="Rhea" id="RHEA:57888"/>
        <dbReference type="ChEBI" id="CHEBI:15378"/>
        <dbReference type="ChEBI" id="CHEBI:24646"/>
        <dbReference type="ChEBI" id="CHEBI:57540"/>
        <dbReference type="ChEBI" id="CHEBI:57945"/>
        <dbReference type="ChEBI" id="CHEBI:132124"/>
    </reaction>
</comment>
<gene>
    <name evidence="10 11" type="primary">nuoK</name>
    <name evidence="11" type="ORF">HKN21_00675</name>
</gene>
<dbReference type="Proteomes" id="UP000547674">
    <property type="component" value="Unassembled WGS sequence"/>
</dbReference>
<dbReference type="NCBIfam" id="NF004323">
    <property type="entry name" value="PRK05715.1-5"/>
    <property type="match status" value="1"/>
</dbReference>
<reference evidence="11 12" key="1">
    <citation type="submission" date="2020-03" db="EMBL/GenBank/DDBJ databases">
        <title>Metabolic flexibility allows generalist bacteria to become dominant in a frequently disturbed ecosystem.</title>
        <authorList>
            <person name="Chen Y.-J."/>
            <person name="Leung P.M."/>
            <person name="Bay S.K."/>
            <person name="Hugenholtz P."/>
            <person name="Kessler A.J."/>
            <person name="Shelley G."/>
            <person name="Waite D.W."/>
            <person name="Cook P.L."/>
            <person name="Greening C."/>
        </authorList>
    </citation>
    <scope>NUCLEOTIDE SEQUENCE [LARGE SCALE GENOMIC DNA]</scope>
    <source>
        <strain evidence="11">SS_bin_28</strain>
    </source>
</reference>
<evidence type="ECO:0000256" key="3">
    <source>
        <dbReference type="ARBA" id="ARBA00022448"/>
    </source>
</evidence>
<dbReference type="GO" id="GO:0005886">
    <property type="term" value="C:plasma membrane"/>
    <property type="evidence" value="ECO:0007669"/>
    <property type="project" value="UniProtKB-SubCell"/>
</dbReference>
<dbReference type="InterPro" id="IPR039428">
    <property type="entry name" value="NUOK/Mnh_C1-like"/>
</dbReference>
<feature type="transmembrane region" description="Helical" evidence="10">
    <location>
        <begin position="62"/>
        <end position="85"/>
    </location>
</feature>
<proteinExistence type="inferred from homology"/>
<dbReference type="GO" id="GO:0048038">
    <property type="term" value="F:quinone binding"/>
    <property type="evidence" value="ECO:0007669"/>
    <property type="project" value="UniProtKB-KW"/>
</dbReference>
<evidence type="ECO:0000256" key="4">
    <source>
        <dbReference type="ARBA" id="ARBA00022692"/>
    </source>
</evidence>
<feature type="transmembrane region" description="Helical" evidence="10">
    <location>
        <begin position="6"/>
        <end position="25"/>
    </location>
</feature>
<dbReference type="EMBL" id="JABDJR010000021">
    <property type="protein sequence ID" value="NNF05248.1"/>
    <property type="molecule type" value="Genomic_DNA"/>
</dbReference>
<dbReference type="FunFam" id="1.10.287.3510:FF:000001">
    <property type="entry name" value="NADH-quinone oxidoreductase subunit K"/>
    <property type="match status" value="1"/>
</dbReference>
<feature type="transmembrane region" description="Helical" evidence="10">
    <location>
        <begin position="30"/>
        <end position="50"/>
    </location>
</feature>
<sequence length="101" mass="11048">MPVPVEYFQILAGILFAIGVMGVLFRRNLLIIFMSVELMLNAANISLVAFSRSLNNIDGQVIVFFVLAVAAAEVAVGLAIIIDLFRKEGTVDVNRVRLLRG</sequence>
<keyword evidence="7 10" id="KW-1133">Transmembrane helix</keyword>
<organism evidence="11 12">
    <name type="scientific">Eiseniibacteriota bacterium</name>
    <dbReference type="NCBI Taxonomy" id="2212470"/>
    <lineage>
        <taxon>Bacteria</taxon>
        <taxon>Candidatus Eiseniibacteriota</taxon>
    </lineage>
</organism>
<evidence type="ECO:0000256" key="6">
    <source>
        <dbReference type="ARBA" id="ARBA00022967"/>
    </source>
</evidence>
<accession>A0A7Y2EBS2</accession>
<dbReference type="HAMAP" id="MF_01456">
    <property type="entry name" value="NDH1_NuoK"/>
    <property type="match status" value="1"/>
</dbReference>
<dbReference type="NCBIfam" id="NF004320">
    <property type="entry name" value="PRK05715.1-2"/>
    <property type="match status" value="1"/>
</dbReference>
<keyword evidence="10" id="KW-1003">Cell membrane</keyword>
<dbReference type="NCBIfam" id="NF004321">
    <property type="entry name" value="PRK05715.1-3"/>
    <property type="match status" value="1"/>
</dbReference>
<evidence type="ECO:0000256" key="5">
    <source>
        <dbReference type="ARBA" id="ARBA00022719"/>
    </source>
</evidence>
<protein>
    <recommendedName>
        <fullName evidence="10">NADH-quinone oxidoreductase subunit K</fullName>
        <ecNumber evidence="10">7.1.1.-</ecNumber>
    </recommendedName>
    <alternativeName>
        <fullName evidence="10">NADH dehydrogenase I subunit K</fullName>
    </alternativeName>
    <alternativeName>
        <fullName evidence="10">NDH-1 subunit K</fullName>
    </alternativeName>
</protein>
<comment type="function">
    <text evidence="10">NDH-1 shuttles electrons from NADH, via FMN and iron-sulfur (Fe-S) centers, to quinones in the respiratory chain. The immediate electron acceptor for the enzyme in this species is believed to be ubiquinone. Couples the redox reaction to proton translocation (for every two electrons transferred, four hydrogen ions are translocated across the cytoplasmic membrane), and thus conserves the redox energy in a proton gradient.</text>
</comment>
<evidence type="ECO:0000256" key="10">
    <source>
        <dbReference type="HAMAP-Rule" id="MF_01456"/>
    </source>
</evidence>
<name>A0A7Y2EBS2_UNCEI</name>
<evidence type="ECO:0000256" key="8">
    <source>
        <dbReference type="ARBA" id="ARBA00023027"/>
    </source>
</evidence>
<dbReference type="GO" id="GO:0042773">
    <property type="term" value="P:ATP synthesis coupled electron transport"/>
    <property type="evidence" value="ECO:0007669"/>
    <property type="project" value="InterPro"/>
</dbReference>
<evidence type="ECO:0000256" key="1">
    <source>
        <dbReference type="ARBA" id="ARBA00004141"/>
    </source>
</evidence>
<keyword evidence="9 10" id="KW-0472">Membrane</keyword>
<dbReference type="PANTHER" id="PTHR11434">
    <property type="entry name" value="NADH-UBIQUINONE OXIDOREDUCTASE SUBUNIT ND4L"/>
    <property type="match status" value="1"/>
</dbReference>
<dbReference type="Pfam" id="PF00420">
    <property type="entry name" value="Oxidored_q2"/>
    <property type="match status" value="1"/>
</dbReference>
<keyword evidence="3 10" id="KW-0813">Transport</keyword>
<evidence type="ECO:0000256" key="7">
    <source>
        <dbReference type="ARBA" id="ARBA00022989"/>
    </source>
</evidence>
<evidence type="ECO:0000313" key="11">
    <source>
        <dbReference type="EMBL" id="NNF05248.1"/>
    </source>
</evidence>
<keyword evidence="4 10" id="KW-0812">Transmembrane</keyword>
<dbReference type="GO" id="GO:0050136">
    <property type="term" value="F:NADH dehydrogenase (quinone) (non-electrogenic) activity"/>
    <property type="evidence" value="ECO:0007669"/>
    <property type="project" value="UniProtKB-UniRule"/>
</dbReference>
<keyword evidence="11" id="KW-0560">Oxidoreductase</keyword>
<keyword evidence="10" id="KW-0830">Ubiquinone</keyword>
<keyword evidence="8 10" id="KW-0520">NAD</keyword>
<comment type="subcellular location">
    <subcellularLocation>
        <location evidence="10">Cell membrane</location>
        <topology evidence="10">Multi-pass membrane protein</topology>
    </subcellularLocation>
    <subcellularLocation>
        <location evidence="1">Membrane</location>
        <topology evidence="1">Multi-pass membrane protein</topology>
    </subcellularLocation>
</comment>
<comment type="subunit">
    <text evidence="10">NDH-1 is composed of 14 different subunits. Subunits NuoA, H, J, K, L, M, N constitute the membrane sector of the complex.</text>
</comment>
<keyword evidence="6 10" id="KW-1278">Translocase</keyword>
<dbReference type="GO" id="GO:0030964">
    <property type="term" value="C:NADH dehydrogenase complex"/>
    <property type="evidence" value="ECO:0007669"/>
    <property type="project" value="TreeGrafter"/>
</dbReference>
<comment type="similarity">
    <text evidence="2 10">Belongs to the complex I subunit 4L family.</text>
</comment>
<dbReference type="PANTHER" id="PTHR11434:SF21">
    <property type="entry name" value="NADH DEHYDROGENASE SUBUNIT 4L-RELATED"/>
    <property type="match status" value="1"/>
</dbReference>
<evidence type="ECO:0000256" key="9">
    <source>
        <dbReference type="ARBA" id="ARBA00023136"/>
    </source>
</evidence>
<keyword evidence="5 10" id="KW-0874">Quinone</keyword>
<comment type="caution">
    <text evidence="11">The sequence shown here is derived from an EMBL/GenBank/DDBJ whole genome shotgun (WGS) entry which is preliminary data.</text>
</comment>
<dbReference type="InterPro" id="IPR001133">
    <property type="entry name" value="NADH_UbQ_OxRdtase_chain4L/K"/>
</dbReference>